<evidence type="ECO:0000313" key="12">
    <source>
        <dbReference type="EMBL" id="MFC3568874.1"/>
    </source>
</evidence>
<comment type="caution">
    <text evidence="12">The sequence shown here is derived from an EMBL/GenBank/DDBJ whole genome shotgun (WGS) entry which is preliminary data.</text>
</comment>
<evidence type="ECO:0000256" key="1">
    <source>
        <dbReference type="ARBA" id="ARBA00001946"/>
    </source>
</evidence>
<evidence type="ECO:0000256" key="3">
    <source>
        <dbReference type="ARBA" id="ARBA00016337"/>
    </source>
</evidence>
<organism evidence="12 13">
    <name type="scientific">Paracoccus simplex</name>
    <dbReference type="NCBI Taxonomy" id="2086346"/>
    <lineage>
        <taxon>Bacteria</taxon>
        <taxon>Pseudomonadati</taxon>
        <taxon>Pseudomonadota</taxon>
        <taxon>Alphaproteobacteria</taxon>
        <taxon>Rhodobacterales</taxon>
        <taxon>Paracoccaceae</taxon>
        <taxon>Paracoccus</taxon>
    </lineage>
</organism>
<evidence type="ECO:0000256" key="5">
    <source>
        <dbReference type="ARBA" id="ARBA00022679"/>
    </source>
</evidence>
<dbReference type="PANTHER" id="PTHR30040">
    <property type="entry name" value="THIAMINE BIOSYNTHESIS LIPOPROTEIN APBE"/>
    <property type="match status" value="1"/>
</dbReference>
<dbReference type="Gene3D" id="3.10.520.10">
    <property type="entry name" value="ApbE-like domains"/>
    <property type="match status" value="1"/>
</dbReference>
<dbReference type="PROSITE" id="PS51318">
    <property type="entry name" value="TAT"/>
    <property type="match status" value="1"/>
</dbReference>
<evidence type="ECO:0000256" key="7">
    <source>
        <dbReference type="ARBA" id="ARBA00022827"/>
    </source>
</evidence>
<reference evidence="13" key="1">
    <citation type="journal article" date="2019" name="Int. J. Syst. Evol. Microbiol.">
        <title>The Global Catalogue of Microorganisms (GCM) 10K type strain sequencing project: providing services to taxonomists for standard genome sequencing and annotation.</title>
        <authorList>
            <consortium name="The Broad Institute Genomics Platform"/>
            <consortium name="The Broad Institute Genome Sequencing Center for Infectious Disease"/>
            <person name="Wu L."/>
            <person name="Ma J."/>
        </authorList>
    </citation>
    <scope>NUCLEOTIDE SEQUENCE [LARGE SCALE GENOMIC DNA]</scope>
    <source>
        <strain evidence="13">VKM B-3226</strain>
    </source>
</reference>
<evidence type="ECO:0000256" key="2">
    <source>
        <dbReference type="ARBA" id="ARBA00011955"/>
    </source>
</evidence>
<evidence type="ECO:0000256" key="10">
    <source>
        <dbReference type="ARBA" id="ARBA00048540"/>
    </source>
</evidence>
<gene>
    <name evidence="12" type="ORF">ACFOMP_05360</name>
</gene>
<dbReference type="Proteomes" id="UP001595596">
    <property type="component" value="Unassembled WGS sequence"/>
</dbReference>
<feature type="signal peptide" evidence="11">
    <location>
        <begin position="1"/>
        <end position="24"/>
    </location>
</feature>
<protein>
    <recommendedName>
        <fullName evidence="3">FAD:protein FMN transferase</fullName>
        <ecNumber evidence="2">2.7.1.180</ecNumber>
    </recommendedName>
    <alternativeName>
        <fullName evidence="9">Flavin transferase</fullName>
    </alternativeName>
</protein>
<dbReference type="InterPro" id="IPR024932">
    <property type="entry name" value="ApbE"/>
</dbReference>
<evidence type="ECO:0000256" key="4">
    <source>
        <dbReference type="ARBA" id="ARBA00022630"/>
    </source>
</evidence>
<dbReference type="GO" id="GO:0016740">
    <property type="term" value="F:transferase activity"/>
    <property type="evidence" value="ECO:0007669"/>
    <property type="project" value="UniProtKB-KW"/>
</dbReference>
<evidence type="ECO:0000313" key="13">
    <source>
        <dbReference type="Proteomes" id="UP001595596"/>
    </source>
</evidence>
<dbReference type="EC" id="2.7.1.180" evidence="2"/>
<dbReference type="SUPFAM" id="SSF143631">
    <property type="entry name" value="ApbE-like"/>
    <property type="match status" value="1"/>
</dbReference>
<keyword evidence="13" id="KW-1185">Reference proteome</keyword>
<dbReference type="EMBL" id="JBHRXE010000011">
    <property type="protein sequence ID" value="MFC3568874.1"/>
    <property type="molecule type" value="Genomic_DNA"/>
</dbReference>
<keyword evidence="11" id="KW-0732">Signal</keyword>
<evidence type="ECO:0000256" key="8">
    <source>
        <dbReference type="ARBA" id="ARBA00022842"/>
    </source>
</evidence>
<evidence type="ECO:0000256" key="9">
    <source>
        <dbReference type="ARBA" id="ARBA00031306"/>
    </source>
</evidence>
<sequence length="309" mass="32727">MRIDRRRFLTISAAALGAPLLAHAAPDDASGATVWRGQAMGAPVALILNHPDRTRAQALIRETRAELQRLEDIFTLYRDSSELSELNRSGLLVTPSPEMVAALRLARHVHRLTGGRFDPSIQPLWRAHAAGDAAAVQAARQLVGFDRIRVNDDRILLRPGMALTLNGIAQGIITDRITALLRAGGAEHTLVDMGEIRAIGGRTAAEPWRVALAGGGEASLIDRAIATTEAGGFTFDAAGRLPHLIDPDTGAARADWARISVIADEAGLADALSTGFALAPAPAIRAALPALPGVEVRALDGQGRETRFT</sequence>
<dbReference type="Pfam" id="PF02424">
    <property type="entry name" value="ApbE"/>
    <property type="match status" value="1"/>
</dbReference>
<keyword evidence="7" id="KW-0274">FAD</keyword>
<accession>A0ABV7RVL1</accession>
<dbReference type="InterPro" id="IPR006311">
    <property type="entry name" value="TAT_signal"/>
</dbReference>
<evidence type="ECO:0000256" key="11">
    <source>
        <dbReference type="SAM" id="SignalP"/>
    </source>
</evidence>
<name>A0ABV7RVL1_9RHOB</name>
<proteinExistence type="predicted"/>
<keyword evidence="5 12" id="KW-0808">Transferase</keyword>
<comment type="catalytic activity">
    <reaction evidence="10">
        <text>L-threonyl-[protein] + FAD = FMN-L-threonyl-[protein] + AMP + H(+)</text>
        <dbReference type="Rhea" id="RHEA:36847"/>
        <dbReference type="Rhea" id="RHEA-COMP:11060"/>
        <dbReference type="Rhea" id="RHEA-COMP:11061"/>
        <dbReference type="ChEBI" id="CHEBI:15378"/>
        <dbReference type="ChEBI" id="CHEBI:30013"/>
        <dbReference type="ChEBI" id="CHEBI:57692"/>
        <dbReference type="ChEBI" id="CHEBI:74257"/>
        <dbReference type="ChEBI" id="CHEBI:456215"/>
        <dbReference type="EC" id="2.7.1.180"/>
    </reaction>
</comment>
<keyword evidence="6" id="KW-0479">Metal-binding</keyword>
<dbReference type="InterPro" id="IPR003374">
    <property type="entry name" value="ApbE-like_sf"/>
</dbReference>
<evidence type="ECO:0000256" key="6">
    <source>
        <dbReference type="ARBA" id="ARBA00022723"/>
    </source>
</evidence>
<comment type="cofactor">
    <cofactor evidence="1">
        <name>Mg(2+)</name>
        <dbReference type="ChEBI" id="CHEBI:18420"/>
    </cofactor>
</comment>
<keyword evidence="4" id="KW-0285">Flavoprotein</keyword>
<dbReference type="PANTHER" id="PTHR30040:SF2">
    <property type="entry name" value="FAD:PROTEIN FMN TRANSFERASE"/>
    <property type="match status" value="1"/>
</dbReference>
<keyword evidence="8" id="KW-0460">Magnesium</keyword>
<feature type="chain" id="PRO_5045061971" description="FAD:protein FMN transferase" evidence="11">
    <location>
        <begin position="25"/>
        <end position="309"/>
    </location>
</feature>
<dbReference type="RefSeq" id="WP_379028394.1">
    <property type="nucleotide sequence ID" value="NZ_JBHRXE010000011.1"/>
</dbReference>